<accession>A0A078AHI5</accession>
<dbReference type="EMBL" id="CCKQ01009468">
    <property type="protein sequence ID" value="CDW80957.1"/>
    <property type="molecule type" value="Genomic_DNA"/>
</dbReference>
<dbReference type="Proteomes" id="UP000039865">
    <property type="component" value="Unassembled WGS sequence"/>
</dbReference>
<protein>
    <submittedName>
        <fullName evidence="1">Uncharacterized protein</fullName>
    </submittedName>
</protein>
<gene>
    <name evidence="1" type="primary">Contig5281.g5661</name>
    <name evidence="1" type="ORF">STYLEM_9963</name>
</gene>
<reference evidence="1 2" key="1">
    <citation type="submission" date="2014-06" db="EMBL/GenBank/DDBJ databases">
        <authorList>
            <person name="Swart Estienne"/>
        </authorList>
    </citation>
    <scope>NUCLEOTIDE SEQUENCE [LARGE SCALE GENOMIC DNA]</scope>
    <source>
        <strain evidence="1 2">130c</strain>
    </source>
</reference>
<sequence>MKDQSNLEGYQQHQLYYDVEHTNDNHFALNEDDSSINDQKIRPIREMTNDDEAYDRVQQRKSRQPPQVHAMNKGQNKLQKMMSIEDNSVFSGGQNNMMVFDKSQNEEQFNDRKSYQFQSNSIFKSSGFAQLDPARQYQQELDKILNNQVANPAGGYYQFLQNLKSNQVVNLVDDNVIFIHNKSQTPAQQAQIKKMERDKSSTIEQDVSNSFNNNYDSMQSILGYSNLKNQRSYLQLRNHQMAQHQKQYMSSGLNPNKLQNLQEPGKQKFNQRDQAYLKQKQMLDMLHDRIQSIDQNQNQDDFSARRFQSDKSQMSIEHIKRFEAFQPMIKLIKGNYTGNRNSLLQNKIEQVFADESQFSKFKSQRSNFKSSAKNENDDDFFSIMSYQSLPQKINGISMMKSQKQSKIQNDSIQLSNKKMVIDLVILGFDIEVVQKALLYHKVTEPLSIEVLLDKYLIQDELEQGYKQNHKFIPQGKIHQLNKRNNVIPFNNQKLCPYCQDNSESNSESQNTLDNKIEDADRFHQYCESLIINSSFVIKSKICSDLSSQKVKIDLSNIRKQVDKKYLNDILGYFKKVQLMQKSVISPKKIKFTQSSQDINEQKLNQSKLDQSQINPNIDQDISKINLLQIENDSCTILERQNSKFGNIAPFTTVLSQNVRSNIDNQHTKNNSTDFLIKNNEQTLKLLDQNRELFHNLNINNNNNNYCNDHEKIIETLRGVPSISQGSMNFQIITSKEGKLINKAEAQPIHHSCEICGDIYQRHNLDYNLKLWNVLDEDEIQLQGFTLMRDEYFLYEEYNQESPNNQKEFEQMKIHQLINQQGENTNNFVKLKGRFLQMINNGNLNHQDFENKFRKLSEKNKELVLQHFKKVAKAIKNLNIAGLEDQFQTKPQQAKCLICFSNLDDEIQNRLKITQKKYWIRNRLSEQKHKNLKYLDIYFKKDLTVKVAHSNLLGNRQNKMV</sequence>
<organism evidence="1 2">
    <name type="scientific">Stylonychia lemnae</name>
    <name type="common">Ciliate</name>
    <dbReference type="NCBI Taxonomy" id="5949"/>
    <lineage>
        <taxon>Eukaryota</taxon>
        <taxon>Sar</taxon>
        <taxon>Alveolata</taxon>
        <taxon>Ciliophora</taxon>
        <taxon>Intramacronucleata</taxon>
        <taxon>Spirotrichea</taxon>
        <taxon>Stichotrichia</taxon>
        <taxon>Sporadotrichida</taxon>
        <taxon>Oxytrichidae</taxon>
        <taxon>Stylonychinae</taxon>
        <taxon>Stylonychia</taxon>
    </lineage>
</organism>
<dbReference type="AlphaFoldDB" id="A0A078AHI5"/>
<dbReference type="InParanoid" id="A0A078AHI5"/>
<evidence type="ECO:0000313" key="2">
    <source>
        <dbReference type="Proteomes" id="UP000039865"/>
    </source>
</evidence>
<proteinExistence type="predicted"/>
<evidence type="ECO:0000313" key="1">
    <source>
        <dbReference type="EMBL" id="CDW80957.1"/>
    </source>
</evidence>
<name>A0A078AHI5_STYLE</name>
<keyword evidence="2" id="KW-1185">Reference proteome</keyword>